<evidence type="ECO:0000313" key="2">
    <source>
        <dbReference type="EMBL" id="AAN04510.1"/>
    </source>
</evidence>
<reference evidence="3" key="4">
    <citation type="journal article" date="2008" name="Nucleic Acids Res.">
        <title>The rice annotation project database (RAP-DB): 2008 update.</title>
        <authorList>
            <consortium name="The rice annotation project (RAP)"/>
        </authorList>
    </citation>
    <scope>GENOME REANNOTATION</scope>
    <source>
        <strain evidence="3">cv. Nipponbare</strain>
    </source>
</reference>
<evidence type="ECO:0000313" key="3">
    <source>
        <dbReference type="Proteomes" id="UP000000763"/>
    </source>
</evidence>
<organism evidence="2 3">
    <name type="scientific">Oryza sativa subsp. japonica</name>
    <name type="common">Rice</name>
    <dbReference type="NCBI Taxonomy" id="39947"/>
    <lineage>
        <taxon>Eukaryota</taxon>
        <taxon>Viridiplantae</taxon>
        <taxon>Streptophyta</taxon>
        <taxon>Embryophyta</taxon>
        <taxon>Tracheophyta</taxon>
        <taxon>Spermatophyta</taxon>
        <taxon>Magnoliopsida</taxon>
        <taxon>Liliopsida</taxon>
        <taxon>Poales</taxon>
        <taxon>Poaceae</taxon>
        <taxon>BOP clade</taxon>
        <taxon>Oryzoideae</taxon>
        <taxon>Oryzeae</taxon>
        <taxon>Oryzinae</taxon>
        <taxon>Oryza</taxon>
        <taxon>Oryza sativa</taxon>
    </lineage>
</organism>
<reference evidence="3" key="3">
    <citation type="journal article" date="2005" name="Nature">
        <title>The map-based sequence of the rice genome.</title>
        <authorList>
            <consortium name="International rice genome sequencing project (IRGSP)"/>
            <person name="Matsumoto T."/>
            <person name="Wu J."/>
            <person name="Kanamori H."/>
            <person name="Katayose Y."/>
            <person name="Fujisawa M."/>
            <person name="Namiki N."/>
            <person name="Mizuno H."/>
            <person name="Yamamoto K."/>
            <person name="Antonio B.A."/>
            <person name="Baba T."/>
            <person name="Sakata K."/>
            <person name="Nagamura Y."/>
            <person name="Aoki H."/>
            <person name="Arikawa K."/>
            <person name="Arita K."/>
            <person name="Bito T."/>
            <person name="Chiden Y."/>
            <person name="Fujitsuka N."/>
            <person name="Fukunaka R."/>
            <person name="Hamada M."/>
            <person name="Harada C."/>
            <person name="Hayashi A."/>
            <person name="Hijishita S."/>
            <person name="Honda M."/>
            <person name="Hosokawa S."/>
            <person name="Ichikawa Y."/>
            <person name="Idonuma A."/>
            <person name="Iijima M."/>
            <person name="Ikeda M."/>
            <person name="Ikeno M."/>
            <person name="Ito K."/>
            <person name="Ito S."/>
            <person name="Ito T."/>
            <person name="Ito Y."/>
            <person name="Ito Y."/>
            <person name="Iwabuchi A."/>
            <person name="Kamiya K."/>
            <person name="Karasawa W."/>
            <person name="Kurita K."/>
            <person name="Katagiri S."/>
            <person name="Kikuta A."/>
            <person name="Kobayashi H."/>
            <person name="Kobayashi N."/>
            <person name="Machita K."/>
            <person name="Maehara T."/>
            <person name="Masukawa M."/>
            <person name="Mizubayashi T."/>
            <person name="Mukai Y."/>
            <person name="Nagasaki H."/>
            <person name="Nagata Y."/>
            <person name="Naito S."/>
            <person name="Nakashima M."/>
            <person name="Nakama Y."/>
            <person name="Nakamichi Y."/>
            <person name="Nakamura M."/>
            <person name="Meguro A."/>
            <person name="Negishi M."/>
            <person name="Ohta I."/>
            <person name="Ohta T."/>
            <person name="Okamoto M."/>
            <person name="Ono N."/>
            <person name="Saji S."/>
            <person name="Sakaguchi M."/>
            <person name="Sakai K."/>
            <person name="Shibata M."/>
            <person name="Shimokawa T."/>
            <person name="Song J."/>
            <person name="Takazaki Y."/>
            <person name="Terasawa K."/>
            <person name="Tsugane M."/>
            <person name="Tsuji K."/>
            <person name="Ueda S."/>
            <person name="Waki K."/>
            <person name="Yamagata H."/>
            <person name="Yamamoto M."/>
            <person name="Yamamoto S."/>
            <person name="Yamane H."/>
            <person name="Yoshiki S."/>
            <person name="Yoshihara R."/>
            <person name="Yukawa K."/>
            <person name="Zhong H."/>
            <person name="Yano M."/>
            <person name="Yuan Q."/>
            <person name="Ouyang S."/>
            <person name="Liu J."/>
            <person name="Jones K.M."/>
            <person name="Gansberger K."/>
            <person name="Moffat K."/>
            <person name="Hill J."/>
            <person name="Bera J."/>
            <person name="Fadrosh D."/>
            <person name="Jin S."/>
            <person name="Johri S."/>
            <person name="Kim M."/>
            <person name="Overton L."/>
            <person name="Reardon M."/>
            <person name="Tsitrin T."/>
            <person name="Vuong H."/>
            <person name="Weaver B."/>
            <person name="Ciecko A."/>
            <person name="Tallon L."/>
            <person name="Jackson J."/>
            <person name="Pai G."/>
            <person name="Aken S.V."/>
            <person name="Utterback T."/>
            <person name="Reidmuller S."/>
            <person name="Feldblyum T."/>
            <person name="Hsiao J."/>
            <person name="Zismann V."/>
            <person name="Iobst S."/>
            <person name="de Vazeille A.R."/>
            <person name="Buell C.R."/>
            <person name="Ying K."/>
            <person name="Li Y."/>
            <person name="Lu T."/>
            <person name="Huang Y."/>
            <person name="Zhao Q."/>
            <person name="Feng Q."/>
            <person name="Zhang L."/>
            <person name="Zhu J."/>
            <person name="Weng Q."/>
            <person name="Mu J."/>
            <person name="Lu Y."/>
            <person name="Fan D."/>
            <person name="Liu Y."/>
            <person name="Guan J."/>
            <person name="Zhang Y."/>
            <person name="Yu S."/>
            <person name="Liu X."/>
            <person name="Zhang Y."/>
            <person name="Hong G."/>
            <person name="Han B."/>
            <person name="Choisne N."/>
            <person name="Demange N."/>
            <person name="Orjeda G."/>
            <person name="Samain S."/>
            <person name="Cattolico L."/>
            <person name="Pelletier E."/>
            <person name="Couloux A."/>
            <person name="Segurens B."/>
            <person name="Wincker P."/>
            <person name="D'Hont A."/>
            <person name="Scarpelli C."/>
            <person name="Weissenbach J."/>
            <person name="Salanoubat M."/>
            <person name="Quetier F."/>
            <person name="Yu Y."/>
            <person name="Kim H.R."/>
            <person name="Rambo T."/>
            <person name="Currie J."/>
            <person name="Collura K."/>
            <person name="Luo M."/>
            <person name="Yang T."/>
            <person name="Ammiraju J.S.S."/>
            <person name="Engler F."/>
            <person name="Soderlund C."/>
            <person name="Wing R.A."/>
            <person name="Palmer L.E."/>
            <person name="de la Bastide M."/>
            <person name="Spiegel L."/>
            <person name="Nascimento L."/>
            <person name="Zutavern T."/>
            <person name="O'Shaughnessy A."/>
            <person name="Dike S."/>
            <person name="Dedhia N."/>
            <person name="Preston R."/>
            <person name="Balija V."/>
            <person name="McCombie W.R."/>
            <person name="Chow T."/>
            <person name="Chen H."/>
            <person name="Chung M."/>
            <person name="Chen C."/>
            <person name="Shaw J."/>
            <person name="Wu H."/>
            <person name="Hsiao K."/>
            <person name="Chao Y."/>
            <person name="Chu M."/>
            <person name="Cheng C."/>
            <person name="Hour A."/>
            <person name="Lee P."/>
            <person name="Lin S."/>
            <person name="Lin Y."/>
            <person name="Liou J."/>
            <person name="Liu S."/>
            <person name="Hsing Y."/>
            <person name="Raghuvanshi S."/>
            <person name="Mohanty A."/>
            <person name="Bharti A.K."/>
            <person name="Gaur A."/>
            <person name="Gupta V."/>
            <person name="Kumar D."/>
            <person name="Ravi V."/>
            <person name="Vij S."/>
            <person name="Kapur A."/>
            <person name="Khurana P."/>
            <person name="Khurana P."/>
            <person name="Khurana J.P."/>
            <person name="Tyagi A.K."/>
            <person name="Gaikwad K."/>
            <person name="Singh A."/>
            <person name="Dalal V."/>
            <person name="Srivastava S."/>
            <person name="Dixit A."/>
            <person name="Pal A.K."/>
            <person name="Ghazi I.A."/>
            <person name="Yadav M."/>
            <person name="Pandit A."/>
            <person name="Bhargava A."/>
            <person name="Sureshbabu K."/>
            <person name="Batra K."/>
            <person name="Sharma T.R."/>
            <person name="Mohapatra T."/>
            <person name="Singh N.K."/>
            <person name="Messing J."/>
            <person name="Nelson A.B."/>
            <person name="Fuks G."/>
            <person name="Kavchok S."/>
            <person name="Keizer G."/>
            <person name="Linton E."/>
            <person name="Llaca V."/>
            <person name="Song R."/>
            <person name="Tanyolac B."/>
            <person name="Young S."/>
            <person name="Ho-Il K."/>
            <person name="Hahn J.H."/>
            <person name="Sangsakoo G."/>
            <person name="Vanavichit A."/>
            <person name="de Mattos Luiz.A.T."/>
            <person name="Zimmer P.D."/>
            <person name="Malone G."/>
            <person name="Dellagostin O."/>
            <person name="de Oliveira A.C."/>
            <person name="Bevan M."/>
            <person name="Bancroft I."/>
            <person name="Minx P."/>
            <person name="Cordum H."/>
            <person name="Wilson R."/>
            <person name="Cheng Z."/>
            <person name="Jin W."/>
            <person name="Jiang J."/>
            <person name="Leong S.A."/>
            <person name="Iwama H."/>
            <person name="Gojobori T."/>
            <person name="Itoh T."/>
            <person name="Niimura Y."/>
            <person name="Fujii Y."/>
            <person name="Habara T."/>
            <person name="Sakai H."/>
            <person name="Sato Y."/>
            <person name="Wilson G."/>
            <person name="Kumar K."/>
            <person name="McCouch S."/>
            <person name="Juretic N."/>
            <person name="Hoen D."/>
            <person name="Wright S."/>
            <person name="Bruskiewich R."/>
            <person name="Bureau T."/>
            <person name="Miyao A."/>
            <person name="Hirochika H."/>
            <person name="Nishikawa T."/>
            <person name="Kadowaki K."/>
            <person name="Sugiura M."/>
            <person name="Burr B."/>
            <person name="Sasaki T."/>
        </authorList>
    </citation>
    <scope>NUCLEOTIDE SEQUENCE [LARGE SCALE GENOMIC DNA]</scope>
    <source>
        <strain evidence="3">cv. Nipponbare</strain>
    </source>
</reference>
<reference evidence="2" key="2">
    <citation type="submission" date="2002-09" db="EMBL/GenBank/DDBJ databases">
        <title>Rice Genomic Sequence.</title>
        <authorList>
            <person name="Wing R.A."/>
            <person name="Yu Y."/>
            <person name="Soderlund C."/>
            <person name="Kim H.-R."/>
            <person name="Rambo T."/>
            <person name="Saski C."/>
            <person name="Currie J."/>
            <person name="Collura K."/>
        </authorList>
    </citation>
    <scope>NUCLEOTIDE SEQUENCE</scope>
</reference>
<evidence type="ECO:0000313" key="1">
    <source>
        <dbReference type="EMBL" id="AAK52519.1"/>
    </source>
</evidence>
<gene>
    <name evidence="2" type="ORF">OSJNAa0049K09.13</name>
    <name evidence="1" type="ORF">OSJNBa0056A20.1</name>
</gene>
<reference evidence="1" key="1">
    <citation type="submission" date="2001-05" db="EMBL/GenBank/DDBJ databases">
        <title>Rice Genomic Sequence.</title>
        <authorList>
            <person name="Wing R.A."/>
            <person name="Frisch D."/>
            <person name="Presting G."/>
            <person name="Wood T."/>
            <person name="Yu Y."/>
            <person name="Soderlund C."/>
            <person name="Kim H.-R."/>
            <person name="Rambo T."/>
            <person name="Henry D."/>
            <person name="Simmons J."/>
        </authorList>
    </citation>
    <scope>NUCLEOTIDE SEQUENCE</scope>
</reference>
<keyword evidence="2" id="KW-0808">Transferase</keyword>
<dbReference type="PANTHER" id="PTHR33116">
    <property type="entry name" value="REVERSE TRANSCRIPTASE ZINC-BINDING DOMAIN-CONTAINING PROTEIN-RELATED-RELATED"/>
    <property type="match status" value="1"/>
</dbReference>
<sequence>MGMSGSDREERRELEKRLKFVIREEKLKWIQRDRNTKFFHAKANGRKRTTKALTLLLQRAEENGLVEGKLQSIGGRLVLLNSSLSSVPMYMLSFYELPKGVKDRMDYFRKRFLWQEDQSIRKYHLVNWPLVCSPRDQGGLGVIDLEAMNKALVGNWIWKLGETPRIAAGI</sequence>
<dbReference type="PANTHER" id="PTHR33116:SF87">
    <property type="entry name" value="OS01G0158850 PROTEIN"/>
    <property type="match status" value="1"/>
</dbReference>
<keyword evidence="2" id="KW-0548">Nucleotidyltransferase</keyword>
<protein>
    <submittedName>
        <fullName evidence="2">Non-LTR retroelement reverse transcriptase</fullName>
    </submittedName>
</protein>
<dbReference type="EMBL" id="AC131967">
    <property type="protein sequence ID" value="AAN04510.1"/>
    <property type="molecule type" value="Genomic_DNA"/>
</dbReference>
<accession>Q7G612</accession>
<name>Q7G612_ORYSJ</name>
<dbReference type="Proteomes" id="UP000000763">
    <property type="component" value="Chromosome 10"/>
</dbReference>
<dbReference type="AlphaFoldDB" id="Q7G612"/>
<proteinExistence type="predicted"/>
<dbReference type="GO" id="GO:0003964">
    <property type="term" value="F:RNA-directed DNA polymerase activity"/>
    <property type="evidence" value="ECO:0007669"/>
    <property type="project" value="UniProtKB-KW"/>
</dbReference>
<accession>Q94LK9</accession>
<dbReference type="EMBL" id="AC079128">
    <property type="protein sequence ID" value="AAK52519.1"/>
    <property type="molecule type" value="Genomic_DNA"/>
</dbReference>
<keyword evidence="2" id="KW-0695">RNA-directed DNA polymerase</keyword>